<keyword evidence="7 15" id="KW-0808">Transferase</keyword>
<evidence type="ECO:0000259" key="17">
    <source>
        <dbReference type="Pfam" id="PF01923"/>
    </source>
</evidence>
<evidence type="ECO:0000256" key="12">
    <source>
        <dbReference type="ARBA" id="ARBA00033354"/>
    </source>
</evidence>
<protein>
    <recommendedName>
        <fullName evidence="5 15">Corrinoid adenosyltransferase</fullName>
        <ecNumber evidence="4 15">2.5.1.17</ecNumber>
    </recommendedName>
    <alternativeName>
        <fullName evidence="10 15">Cob(II)alamin adenosyltransferase</fullName>
    </alternativeName>
    <alternativeName>
        <fullName evidence="12 15">Cob(II)yrinic acid a,c-diamide adenosyltransferase</fullName>
    </alternativeName>
    <alternativeName>
        <fullName evidence="11 15">Cobinamide/cobalamin adenosyltransferase</fullName>
    </alternativeName>
</protein>
<dbReference type="OrthoDB" id="9778896at2"/>
<sequence>MKIYTRTGDSGSTGLFGGPRVSKDDDRIEAYGTVDELNAVLGTARSEQVSETIDAQLQQVQNELFSIGAELATPDPDQHDMRIINESHVTRLEQWIDQHEQTLTPLKNFILPAGTTAATQLHLSRAVCRRAERRVVTLVRRHDVKVTEASIVYLNRLSDLLFVLARVVNVEAGVAEVHWERPR</sequence>
<dbReference type="UniPathway" id="UPA00148">
    <property type="reaction ID" value="UER00233"/>
</dbReference>
<gene>
    <name evidence="18" type="primary">yvqK</name>
    <name evidence="18" type="ORF">CA13_42950</name>
</gene>
<evidence type="ECO:0000256" key="14">
    <source>
        <dbReference type="ARBA" id="ARBA00048692"/>
    </source>
</evidence>
<evidence type="ECO:0000313" key="19">
    <source>
        <dbReference type="Proteomes" id="UP000315010"/>
    </source>
</evidence>
<comment type="pathway">
    <text evidence="2 15">Cofactor biosynthesis; adenosylcobalamin biosynthesis; adenosylcobalamin from cob(II)yrinate a,c-diamide: step 2/7.</text>
</comment>
<dbReference type="FunFam" id="1.20.1200.10:FF:000003">
    <property type="entry name" value="ATP:cob(I)alamin adenosyltransferase"/>
    <property type="match status" value="1"/>
</dbReference>
<proteinExistence type="inferred from homology"/>
<keyword evidence="9 15" id="KW-0067">ATP-binding</keyword>
<dbReference type="InterPro" id="IPR029499">
    <property type="entry name" value="PduO-typ"/>
</dbReference>
<evidence type="ECO:0000256" key="3">
    <source>
        <dbReference type="ARBA" id="ARBA00007487"/>
    </source>
</evidence>
<accession>A0A5C5Z696</accession>
<comment type="similarity">
    <text evidence="3 15">Belongs to the Cob(I)alamin adenosyltransferase family.</text>
</comment>
<comment type="caution">
    <text evidence="18">The sequence shown here is derived from an EMBL/GenBank/DDBJ whole genome shotgun (WGS) entry which is preliminary data.</text>
</comment>
<evidence type="ECO:0000256" key="16">
    <source>
        <dbReference type="SAM" id="MobiDB-lite"/>
    </source>
</evidence>
<evidence type="ECO:0000256" key="13">
    <source>
        <dbReference type="ARBA" id="ARBA00048555"/>
    </source>
</evidence>
<evidence type="ECO:0000256" key="2">
    <source>
        <dbReference type="ARBA" id="ARBA00005121"/>
    </source>
</evidence>
<reference evidence="18 19" key="1">
    <citation type="submission" date="2019-02" db="EMBL/GenBank/DDBJ databases">
        <title>Deep-cultivation of Planctomycetes and their phenomic and genomic characterization uncovers novel biology.</title>
        <authorList>
            <person name="Wiegand S."/>
            <person name="Jogler M."/>
            <person name="Boedeker C."/>
            <person name="Pinto D."/>
            <person name="Vollmers J."/>
            <person name="Rivas-Marin E."/>
            <person name="Kohn T."/>
            <person name="Peeters S.H."/>
            <person name="Heuer A."/>
            <person name="Rast P."/>
            <person name="Oberbeckmann S."/>
            <person name="Bunk B."/>
            <person name="Jeske O."/>
            <person name="Meyerdierks A."/>
            <person name="Storesund J.E."/>
            <person name="Kallscheuer N."/>
            <person name="Luecker S."/>
            <person name="Lage O.M."/>
            <person name="Pohl T."/>
            <person name="Merkel B.J."/>
            <person name="Hornburger P."/>
            <person name="Mueller R.-W."/>
            <person name="Bruemmer F."/>
            <person name="Labrenz M."/>
            <person name="Spormann A.M."/>
            <person name="Op Den Camp H."/>
            <person name="Overmann J."/>
            <person name="Amann R."/>
            <person name="Jetten M.S.M."/>
            <person name="Mascher T."/>
            <person name="Medema M.H."/>
            <person name="Devos D.P."/>
            <person name="Kaster A.-K."/>
            <person name="Ovreas L."/>
            <person name="Rohde M."/>
            <person name="Galperin M.Y."/>
            <person name="Jogler C."/>
        </authorList>
    </citation>
    <scope>NUCLEOTIDE SEQUENCE [LARGE SCALE GENOMIC DNA]</scope>
    <source>
        <strain evidence="18 19">CA13</strain>
    </source>
</reference>
<dbReference type="PANTHER" id="PTHR12213">
    <property type="entry name" value="CORRINOID ADENOSYLTRANSFERASE"/>
    <property type="match status" value="1"/>
</dbReference>
<evidence type="ECO:0000256" key="4">
    <source>
        <dbReference type="ARBA" id="ARBA00012454"/>
    </source>
</evidence>
<evidence type="ECO:0000256" key="8">
    <source>
        <dbReference type="ARBA" id="ARBA00022741"/>
    </source>
</evidence>
<keyword evidence="15" id="KW-0169">Cobalamin biosynthesis</keyword>
<keyword evidence="8 15" id="KW-0547">Nucleotide-binding</keyword>
<dbReference type="Pfam" id="PF01923">
    <property type="entry name" value="Cob_adeno_trans"/>
    <property type="match status" value="1"/>
</dbReference>
<feature type="domain" description="Cobalamin adenosyltransferase-like" evidence="17">
    <location>
        <begin position="3"/>
        <end position="168"/>
    </location>
</feature>
<dbReference type="NCBIfam" id="TIGR00636">
    <property type="entry name" value="PduO_Nterm"/>
    <property type="match status" value="1"/>
</dbReference>
<dbReference type="GO" id="GO:0005524">
    <property type="term" value="F:ATP binding"/>
    <property type="evidence" value="ECO:0007669"/>
    <property type="project" value="UniProtKB-UniRule"/>
</dbReference>
<dbReference type="InterPro" id="IPR036451">
    <property type="entry name" value="CblAdoTrfase-like_sf"/>
</dbReference>
<feature type="region of interest" description="Disordered" evidence="16">
    <location>
        <begin position="1"/>
        <end position="21"/>
    </location>
</feature>
<comment type="subcellular location">
    <subcellularLocation>
        <location evidence="1">Cytoplasm</location>
    </subcellularLocation>
</comment>
<dbReference type="EMBL" id="SJPJ01000001">
    <property type="protein sequence ID" value="TWT82832.1"/>
    <property type="molecule type" value="Genomic_DNA"/>
</dbReference>
<dbReference type="Proteomes" id="UP000315010">
    <property type="component" value="Unassembled WGS sequence"/>
</dbReference>
<evidence type="ECO:0000256" key="6">
    <source>
        <dbReference type="ARBA" id="ARBA00022490"/>
    </source>
</evidence>
<evidence type="ECO:0000256" key="7">
    <source>
        <dbReference type="ARBA" id="ARBA00022679"/>
    </source>
</evidence>
<keyword evidence="19" id="KW-1185">Reference proteome</keyword>
<keyword evidence="6" id="KW-0963">Cytoplasm</keyword>
<dbReference type="GO" id="GO:0005737">
    <property type="term" value="C:cytoplasm"/>
    <property type="evidence" value="ECO:0007669"/>
    <property type="project" value="UniProtKB-SubCell"/>
</dbReference>
<dbReference type="GO" id="GO:0008817">
    <property type="term" value="F:corrinoid adenosyltransferase activity"/>
    <property type="evidence" value="ECO:0007669"/>
    <property type="project" value="UniProtKB-UniRule"/>
</dbReference>
<comment type="catalytic activity">
    <reaction evidence="13 15">
        <text>2 cob(II)yrinate a,c diamide + reduced [electron-transfer flavoprotein] + 2 ATP = 2 adenosylcob(III)yrinate a,c-diamide + 2 triphosphate + oxidized [electron-transfer flavoprotein] + 3 H(+)</text>
        <dbReference type="Rhea" id="RHEA:11528"/>
        <dbReference type="Rhea" id="RHEA-COMP:10685"/>
        <dbReference type="Rhea" id="RHEA-COMP:10686"/>
        <dbReference type="ChEBI" id="CHEBI:15378"/>
        <dbReference type="ChEBI" id="CHEBI:18036"/>
        <dbReference type="ChEBI" id="CHEBI:30616"/>
        <dbReference type="ChEBI" id="CHEBI:57692"/>
        <dbReference type="ChEBI" id="CHEBI:58307"/>
        <dbReference type="ChEBI" id="CHEBI:58503"/>
        <dbReference type="ChEBI" id="CHEBI:58537"/>
        <dbReference type="EC" id="2.5.1.17"/>
    </reaction>
</comment>
<evidence type="ECO:0000256" key="9">
    <source>
        <dbReference type="ARBA" id="ARBA00022840"/>
    </source>
</evidence>
<dbReference type="RefSeq" id="WP_146399586.1">
    <property type="nucleotide sequence ID" value="NZ_SJPJ01000001.1"/>
</dbReference>
<evidence type="ECO:0000256" key="5">
    <source>
        <dbReference type="ARBA" id="ARBA00020963"/>
    </source>
</evidence>
<dbReference type="AlphaFoldDB" id="A0A5C5Z696"/>
<name>A0A5C5Z696_9BACT</name>
<evidence type="ECO:0000256" key="15">
    <source>
        <dbReference type="RuleBase" id="RU366026"/>
    </source>
</evidence>
<evidence type="ECO:0000256" key="10">
    <source>
        <dbReference type="ARBA" id="ARBA00031529"/>
    </source>
</evidence>
<organism evidence="18 19">
    <name type="scientific">Novipirellula herctigrandis</name>
    <dbReference type="NCBI Taxonomy" id="2527986"/>
    <lineage>
        <taxon>Bacteria</taxon>
        <taxon>Pseudomonadati</taxon>
        <taxon>Planctomycetota</taxon>
        <taxon>Planctomycetia</taxon>
        <taxon>Pirellulales</taxon>
        <taxon>Pirellulaceae</taxon>
        <taxon>Novipirellula</taxon>
    </lineage>
</organism>
<dbReference type="SUPFAM" id="SSF89028">
    <property type="entry name" value="Cobalamin adenosyltransferase-like"/>
    <property type="match status" value="1"/>
</dbReference>
<dbReference type="InterPro" id="IPR016030">
    <property type="entry name" value="CblAdoTrfase-like"/>
</dbReference>
<comment type="catalytic activity">
    <reaction evidence="14 15">
        <text>2 cob(II)alamin + reduced [electron-transfer flavoprotein] + 2 ATP = 2 adenosylcob(III)alamin + 2 triphosphate + oxidized [electron-transfer flavoprotein] + 3 H(+)</text>
        <dbReference type="Rhea" id="RHEA:28671"/>
        <dbReference type="Rhea" id="RHEA-COMP:10685"/>
        <dbReference type="Rhea" id="RHEA-COMP:10686"/>
        <dbReference type="ChEBI" id="CHEBI:15378"/>
        <dbReference type="ChEBI" id="CHEBI:16304"/>
        <dbReference type="ChEBI" id="CHEBI:18036"/>
        <dbReference type="ChEBI" id="CHEBI:18408"/>
        <dbReference type="ChEBI" id="CHEBI:30616"/>
        <dbReference type="ChEBI" id="CHEBI:57692"/>
        <dbReference type="ChEBI" id="CHEBI:58307"/>
        <dbReference type="EC" id="2.5.1.17"/>
    </reaction>
</comment>
<evidence type="ECO:0000313" key="18">
    <source>
        <dbReference type="EMBL" id="TWT82832.1"/>
    </source>
</evidence>
<dbReference type="Gene3D" id="1.20.1200.10">
    <property type="entry name" value="Cobalamin adenosyltransferase-like"/>
    <property type="match status" value="1"/>
</dbReference>
<evidence type="ECO:0000256" key="11">
    <source>
        <dbReference type="ARBA" id="ARBA00033334"/>
    </source>
</evidence>
<dbReference type="GO" id="GO:0009236">
    <property type="term" value="P:cobalamin biosynthetic process"/>
    <property type="evidence" value="ECO:0007669"/>
    <property type="project" value="UniProtKB-UniRule"/>
</dbReference>
<evidence type="ECO:0000256" key="1">
    <source>
        <dbReference type="ARBA" id="ARBA00004496"/>
    </source>
</evidence>
<dbReference type="EC" id="2.5.1.17" evidence="4 15"/>
<dbReference type="PANTHER" id="PTHR12213:SF0">
    <property type="entry name" value="CORRINOID ADENOSYLTRANSFERASE MMAB"/>
    <property type="match status" value="1"/>
</dbReference>